<dbReference type="SUPFAM" id="SSF51658">
    <property type="entry name" value="Xylose isomerase-like"/>
    <property type="match status" value="1"/>
</dbReference>
<organism evidence="2 3">
    <name type="scientific">Pyrodictium abyssi</name>
    <dbReference type="NCBI Taxonomy" id="54256"/>
    <lineage>
        <taxon>Archaea</taxon>
        <taxon>Thermoproteota</taxon>
        <taxon>Thermoprotei</taxon>
        <taxon>Desulfurococcales</taxon>
        <taxon>Pyrodictiaceae</taxon>
        <taxon>Pyrodictium</taxon>
    </lineage>
</organism>
<dbReference type="Proteomes" id="UP001341135">
    <property type="component" value="Chromosome"/>
</dbReference>
<dbReference type="PANTHER" id="PTHR12110">
    <property type="entry name" value="HYDROXYPYRUVATE ISOMERASE"/>
    <property type="match status" value="1"/>
</dbReference>
<dbReference type="RefSeq" id="WP_338250161.1">
    <property type="nucleotide sequence ID" value="NZ_AP028907.1"/>
</dbReference>
<evidence type="ECO:0000313" key="3">
    <source>
        <dbReference type="Proteomes" id="UP001341135"/>
    </source>
</evidence>
<name>A0ABM8IYN3_9CREN</name>
<evidence type="ECO:0000313" key="2">
    <source>
        <dbReference type="EMBL" id="BES82647.1"/>
    </source>
</evidence>
<protein>
    <recommendedName>
        <fullName evidence="1">Xylose isomerase-like TIM barrel domain-containing protein</fullName>
    </recommendedName>
</protein>
<gene>
    <name evidence="2" type="ORF">PABY_22140</name>
</gene>
<proteinExistence type="predicted"/>
<dbReference type="GeneID" id="89290219"/>
<feature type="domain" description="Xylose isomerase-like TIM barrel" evidence="1">
    <location>
        <begin position="65"/>
        <end position="231"/>
    </location>
</feature>
<dbReference type="Gene3D" id="3.20.20.150">
    <property type="entry name" value="Divalent-metal-dependent TIM barrel enzymes"/>
    <property type="match status" value="1"/>
</dbReference>
<dbReference type="InterPro" id="IPR036237">
    <property type="entry name" value="Xyl_isomerase-like_sf"/>
</dbReference>
<accession>A0ABM8IYN3</accession>
<evidence type="ECO:0000259" key="1">
    <source>
        <dbReference type="Pfam" id="PF01261"/>
    </source>
</evidence>
<dbReference type="EMBL" id="AP028907">
    <property type="protein sequence ID" value="BES82647.1"/>
    <property type="molecule type" value="Genomic_DNA"/>
</dbReference>
<sequence length="278" mass="31001">MEIGRSLIASTRTLTLPLAQAVEKLYEMGFTRIDVNYANLERSGVDDPSVLTHFRWALLTAAKIGAEPVTLHAPWEDYFLLPLGRGIEHAVAEAKLFIEMAYSYGVEVVVFHPFSAKHVGSHRVEWLNKRFFAILAEYSEREGLSVIAVENAARGQPWRRLEKLAELVRRISSPMLQVCFDTGHGNLNGYSLDRAAKILEDVPIACMHVHDNNGVSDDHSIPGTGTIDWSRARYLPEEALRRIVVEIDCKAAHHVCGLHIAAAFAATRRLLLGQAEKP</sequence>
<keyword evidence="3" id="KW-1185">Reference proteome</keyword>
<dbReference type="InterPro" id="IPR013022">
    <property type="entry name" value="Xyl_isomerase-like_TIM-brl"/>
</dbReference>
<dbReference type="Pfam" id="PF01261">
    <property type="entry name" value="AP_endonuc_2"/>
    <property type="match status" value="1"/>
</dbReference>
<dbReference type="InterPro" id="IPR050312">
    <property type="entry name" value="IolE/XylAMocC-like"/>
</dbReference>
<reference evidence="2 3" key="1">
    <citation type="submission" date="2023-09" db="EMBL/GenBank/DDBJ databases">
        <title>Pyrofollis japonicus gen. nov. sp. nov., a novel member of the family Pyrodictiaceae isolated from the Iheya North hydrothermal field.</title>
        <authorList>
            <person name="Miyazaki U."/>
            <person name="Sanari M."/>
            <person name="Tame A."/>
            <person name="Kitajima M."/>
            <person name="Okamoto A."/>
            <person name="Sawayama S."/>
            <person name="Miyazaki J."/>
            <person name="Takai K."/>
            <person name="Nakagawa S."/>
        </authorList>
    </citation>
    <scope>NUCLEOTIDE SEQUENCE [LARGE SCALE GENOMIC DNA]</scope>
    <source>
        <strain evidence="2 3">AV2</strain>
    </source>
</reference>